<dbReference type="InterPro" id="IPR000504">
    <property type="entry name" value="RRM_dom"/>
</dbReference>
<evidence type="ECO:0000256" key="4">
    <source>
        <dbReference type="ARBA" id="ARBA00022884"/>
    </source>
</evidence>
<evidence type="ECO:0000259" key="8">
    <source>
        <dbReference type="PROSITE" id="PS50102"/>
    </source>
</evidence>
<dbReference type="InterPro" id="IPR035979">
    <property type="entry name" value="RBD_domain_sf"/>
</dbReference>
<dbReference type="GO" id="GO:0005634">
    <property type="term" value="C:nucleus"/>
    <property type="evidence" value="ECO:0007669"/>
    <property type="project" value="UniProtKB-SubCell"/>
</dbReference>
<reference evidence="9 10" key="1">
    <citation type="submission" date="2016-02" db="EMBL/GenBank/DDBJ databases">
        <title>Comparative genomic and transcriptomic foundation for Pichia pastoris.</title>
        <authorList>
            <person name="Love K.R."/>
            <person name="Shah K.A."/>
            <person name="Whittaker C.A."/>
            <person name="Wu J."/>
            <person name="Bartlett M.C."/>
            <person name="Ma D."/>
            <person name="Leeson R.L."/>
            <person name="Priest M."/>
            <person name="Young S.K."/>
            <person name="Love J.C."/>
        </authorList>
    </citation>
    <scope>NUCLEOTIDE SEQUENCE [LARGE SCALE GENOMIC DNA]</scope>
    <source>
        <strain evidence="9 10">ATCC 28485</strain>
    </source>
</reference>
<protein>
    <submittedName>
        <fullName evidence="9">BA75_01463T0</fullName>
    </submittedName>
</protein>
<name>A0A1B2J8P0_PICPA</name>
<dbReference type="Pfam" id="PF00076">
    <property type="entry name" value="RRM_1"/>
    <property type="match status" value="2"/>
</dbReference>
<keyword evidence="2" id="KW-0507">mRNA processing</keyword>
<keyword evidence="4 6" id="KW-0694">RNA-binding</keyword>
<gene>
    <name evidence="9" type="primary">NPL3</name>
    <name evidence="9" type="ORF">ATY40_BA7501463</name>
</gene>
<dbReference type="SUPFAM" id="SSF54928">
    <property type="entry name" value="RNA-binding domain, RBD"/>
    <property type="match status" value="2"/>
</dbReference>
<dbReference type="Proteomes" id="UP000094565">
    <property type="component" value="Chromosome 1"/>
</dbReference>
<feature type="compositionally biased region" description="Basic and acidic residues" evidence="7">
    <location>
        <begin position="266"/>
        <end position="312"/>
    </location>
</feature>
<organism evidence="9 10">
    <name type="scientific">Komagataella pastoris</name>
    <name type="common">Yeast</name>
    <name type="synonym">Pichia pastoris</name>
    <dbReference type="NCBI Taxonomy" id="4922"/>
    <lineage>
        <taxon>Eukaryota</taxon>
        <taxon>Fungi</taxon>
        <taxon>Dikarya</taxon>
        <taxon>Ascomycota</taxon>
        <taxon>Saccharomycotina</taxon>
        <taxon>Pichiomycetes</taxon>
        <taxon>Pichiales</taxon>
        <taxon>Pichiaceae</taxon>
        <taxon>Komagataella</taxon>
    </lineage>
</organism>
<keyword evidence="10" id="KW-1185">Reference proteome</keyword>
<dbReference type="InterPro" id="IPR050374">
    <property type="entry name" value="RRT5_SRSF_SR"/>
</dbReference>
<dbReference type="PANTHER" id="PTHR23003:SF62">
    <property type="entry name" value="SERINE_ARGININE (SR)-TYPE SHUTTLING MRNA BINDING PROTEIN NPL3"/>
    <property type="match status" value="1"/>
</dbReference>
<feature type="compositionally biased region" description="Gly residues" evidence="7">
    <location>
        <begin position="170"/>
        <end position="190"/>
    </location>
</feature>
<dbReference type="SMART" id="SM00360">
    <property type="entry name" value="RRM"/>
    <property type="match status" value="2"/>
</dbReference>
<dbReference type="Gene3D" id="3.30.70.330">
    <property type="match status" value="2"/>
</dbReference>
<sequence length="329" mass="37301">MSDLSTSQLFVRPLPGDVRPEELQDLFGKFGPIKEVKIMRGYAFVEYEEGADASAALENLNNTPFGDQDLQIEFAKEKPSYAKRGENRVKVTNIPESIAWQDLKDFIAKEIDILPTFARLNRHDEPPTATLEFNNREELEAAVEKINGIVLEEHTLTAEEDTSPFIPMPGRGGFRGGPRGGRGGFRGGRGGFRDDYRGGFRDDYRDEFRGGRGGFRDDFRGGFRGGRGGYPPRDDFRGGFRGGRGGFRDEPRGGFRGGRGGYPAREGFRDEFRPPPRDDYRDEYRAPRDDYGPPPPRDDYRDGYRDDYRRDAPPPPRDYPPRDRSPSRA</sequence>
<feature type="compositionally biased region" description="Basic and acidic residues" evidence="7">
    <location>
        <begin position="319"/>
        <end position="329"/>
    </location>
</feature>
<feature type="region of interest" description="Disordered" evidence="7">
    <location>
        <begin position="215"/>
        <end position="329"/>
    </location>
</feature>
<dbReference type="OrthoDB" id="1099063at2759"/>
<keyword evidence="3" id="KW-0677">Repeat</keyword>
<keyword evidence="5" id="KW-0539">Nucleus</keyword>
<evidence type="ECO:0000313" key="9">
    <source>
        <dbReference type="EMBL" id="ANZ74118.1"/>
    </source>
</evidence>
<feature type="domain" description="RRM" evidence="8">
    <location>
        <begin position="7"/>
        <end position="77"/>
    </location>
</feature>
<feature type="region of interest" description="Disordered" evidence="7">
    <location>
        <begin position="161"/>
        <end position="192"/>
    </location>
</feature>
<evidence type="ECO:0000256" key="7">
    <source>
        <dbReference type="SAM" id="MobiDB-lite"/>
    </source>
</evidence>
<evidence type="ECO:0000256" key="2">
    <source>
        <dbReference type="ARBA" id="ARBA00022664"/>
    </source>
</evidence>
<dbReference type="GO" id="GO:0003729">
    <property type="term" value="F:mRNA binding"/>
    <property type="evidence" value="ECO:0007669"/>
    <property type="project" value="TreeGrafter"/>
</dbReference>
<dbReference type="PANTHER" id="PTHR23003">
    <property type="entry name" value="RNA RECOGNITION MOTIF RRM DOMAIN CONTAINING PROTEIN"/>
    <property type="match status" value="1"/>
</dbReference>
<dbReference type="AlphaFoldDB" id="A0A1B2J8P0"/>
<accession>A0A1B2J8P0</accession>
<dbReference type="GO" id="GO:0006397">
    <property type="term" value="P:mRNA processing"/>
    <property type="evidence" value="ECO:0007669"/>
    <property type="project" value="UniProtKB-KW"/>
</dbReference>
<evidence type="ECO:0000256" key="3">
    <source>
        <dbReference type="ARBA" id="ARBA00022737"/>
    </source>
</evidence>
<dbReference type="CDD" id="cd00590">
    <property type="entry name" value="RRM_SF"/>
    <property type="match status" value="1"/>
</dbReference>
<evidence type="ECO:0000256" key="6">
    <source>
        <dbReference type="PROSITE-ProRule" id="PRU00176"/>
    </source>
</evidence>
<dbReference type="InterPro" id="IPR012677">
    <property type="entry name" value="Nucleotide-bd_a/b_plait_sf"/>
</dbReference>
<dbReference type="PROSITE" id="PS50102">
    <property type="entry name" value="RRM"/>
    <property type="match status" value="1"/>
</dbReference>
<dbReference type="GO" id="GO:0005737">
    <property type="term" value="C:cytoplasm"/>
    <property type="evidence" value="ECO:0007669"/>
    <property type="project" value="TreeGrafter"/>
</dbReference>
<evidence type="ECO:0000256" key="5">
    <source>
        <dbReference type="ARBA" id="ARBA00023242"/>
    </source>
</evidence>
<evidence type="ECO:0000256" key="1">
    <source>
        <dbReference type="ARBA" id="ARBA00004123"/>
    </source>
</evidence>
<evidence type="ECO:0000313" key="10">
    <source>
        <dbReference type="Proteomes" id="UP000094565"/>
    </source>
</evidence>
<proteinExistence type="predicted"/>
<dbReference type="EMBL" id="CP014584">
    <property type="protein sequence ID" value="ANZ74118.1"/>
    <property type="molecule type" value="Genomic_DNA"/>
</dbReference>
<comment type="subcellular location">
    <subcellularLocation>
        <location evidence="1">Nucleus</location>
    </subcellularLocation>
</comment>